<accession>A0A0A6VIE4</accession>
<dbReference type="GO" id="GO:0046872">
    <property type="term" value="F:metal ion binding"/>
    <property type="evidence" value="ECO:0007669"/>
    <property type="project" value="UniProtKB-KW"/>
</dbReference>
<reference evidence="4 6" key="3">
    <citation type="submission" date="2020-03" db="EMBL/GenBank/DDBJ databases">
        <title>Bacillus aquiflavi sp. nov., isolated from yellow water of strong flavor Chinese baijiu in Yibin region of China.</title>
        <authorList>
            <person name="Xie J."/>
        </authorList>
    </citation>
    <scope>NUCLEOTIDE SEQUENCE [LARGE SCALE GENOMIC DNA]</scope>
    <source>
        <strain evidence="4 6">Gsoil 114</strain>
    </source>
</reference>
<reference evidence="3 5" key="1">
    <citation type="submission" date="2014-10" db="EMBL/GenBank/DDBJ databases">
        <title>Draft genome of phytase producing Bacillus ginsengihumi strain M2.11.</title>
        <authorList>
            <person name="Toymentseva A."/>
            <person name="Boulygina E.A."/>
            <person name="Kazakov S.V."/>
            <person name="Kayumov I."/>
            <person name="Suleimanova A.D."/>
            <person name="Mardanova A.M."/>
            <person name="Maria S.N."/>
            <person name="Sergey M.Y."/>
            <person name="Sharipova M.R."/>
        </authorList>
    </citation>
    <scope>NUCLEOTIDE SEQUENCE [LARGE SCALE GENOMIC DNA]</scope>
    <source>
        <strain evidence="3 5">M2.11</strain>
    </source>
</reference>
<proteinExistence type="predicted"/>
<keyword evidence="1" id="KW-0479">Metal-binding</keyword>
<dbReference type="InterPro" id="IPR037478">
    <property type="entry name" value="YwkD-like_dom"/>
</dbReference>
<reference evidence="4 6" key="2">
    <citation type="submission" date="2020-02" db="EMBL/GenBank/DDBJ databases">
        <authorList>
            <person name="Feng H."/>
        </authorList>
    </citation>
    <scope>NUCLEOTIDE SEQUENCE [LARGE SCALE GENOMIC DNA]</scope>
    <source>
        <strain evidence="4 6">Gsoil 114</strain>
    </source>
</reference>
<dbReference type="CDD" id="cd08352">
    <property type="entry name" value="VOC_Bs_YwkD_like"/>
    <property type="match status" value="1"/>
</dbReference>
<evidence type="ECO:0000313" key="3">
    <source>
        <dbReference type="EMBL" id="KHD86399.1"/>
    </source>
</evidence>
<name>A0A0A6VIE4_9BACI</name>
<organism evidence="3 5">
    <name type="scientific">Heyndrickxia ginsengihumi</name>
    <dbReference type="NCBI Taxonomy" id="363870"/>
    <lineage>
        <taxon>Bacteria</taxon>
        <taxon>Bacillati</taxon>
        <taxon>Bacillota</taxon>
        <taxon>Bacilli</taxon>
        <taxon>Bacillales</taxon>
        <taxon>Bacillaceae</taxon>
        <taxon>Heyndrickxia</taxon>
    </lineage>
</organism>
<dbReference type="Proteomes" id="UP000476934">
    <property type="component" value="Unassembled WGS sequence"/>
</dbReference>
<keyword evidence="6" id="KW-1185">Reference proteome</keyword>
<dbReference type="AlphaFoldDB" id="A0A0A6VIE4"/>
<dbReference type="EMBL" id="JAAIWK010000004">
    <property type="protein sequence ID" value="NEY19140.1"/>
    <property type="molecule type" value="Genomic_DNA"/>
</dbReference>
<dbReference type="InterPro" id="IPR004360">
    <property type="entry name" value="Glyas_Fos-R_dOase_dom"/>
</dbReference>
<dbReference type="EMBL" id="JRUN01000006">
    <property type="protein sequence ID" value="KHD86399.1"/>
    <property type="molecule type" value="Genomic_DNA"/>
</dbReference>
<gene>
    <name evidence="4" type="ORF">G4D61_04050</name>
    <name evidence="3" type="ORF">NG54_03585</name>
</gene>
<dbReference type="Gene3D" id="3.10.180.10">
    <property type="entry name" value="2,3-Dihydroxybiphenyl 1,2-Dioxygenase, domain 1"/>
    <property type="match status" value="1"/>
</dbReference>
<comment type="caution">
    <text evidence="3">The sequence shown here is derived from an EMBL/GenBank/DDBJ whole genome shotgun (WGS) entry which is preliminary data.</text>
</comment>
<evidence type="ECO:0000259" key="2">
    <source>
        <dbReference type="PROSITE" id="PS51819"/>
    </source>
</evidence>
<dbReference type="OrthoDB" id="9795618at2"/>
<dbReference type="InterPro" id="IPR029068">
    <property type="entry name" value="Glyas_Bleomycin-R_OHBP_Dase"/>
</dbReference>
<dbReference type="InterPro" id="IPR051332">
    <property type="entry name" value="Fosfomycin_Res_Enzymes"/>
</dbReference>
<dbReference type="PROSITE" id="PS51819">
    <property type="entry name" value="VOC"/>
    <property type="match status" value="1"/>
</dbReference>
<sequence>MAIHLKRVHHIAIICTNYEKSKHFYVNILGLRPIREIYREERRSYKLDLAVGDEYQIELFSFPSPPSRPSFPEAAGLRHLAFEVDSIDDTVSEIQAAGIEVEDVRIDPTTNKKFTFFTDPDQLPIEIYEGA</sequence>
<feature type="domain" description="VOC" evidence="2">
    <location>
        <begin position="7"/>
        <end position="130"/>
    </location>
</feature>
<evidence type="ECO:0000256" key="1">
    <source>
        <dbReference type="ARBA" id="ARBA00022723"/>
    </source>
</evidence>
<dbReference type="Pfam" id="PF00903">
    <property type="entry name" value="Glyoxalase"/>
    <property type="match status" value="1"/>
</dbReference>
<dbReference type="PANTHER" id="PTHR36113:SF6">
    <property type="entry name" value="FOSFOMYCIN RESISTANCE PROTEIN FOSX"/>
    <property type="match status" value="1"/>
</dbReference>
<evidence type="ECO:0000313" key="5">
    <source>
        <dbReference type="Proteomes" id="UP000030588"/>
    </source>
</evidence>
<dbReference type="STRING" id="363870.NG54_03585"/>
<dbReference type="NCBIfam" id="NF008551">
    <property type="entry name" value="PRK11478.1"/>
    <property type="match status" value="1"/>
</dbReference>
<dbReference type="Proteomes" id="UP000030588">
    <property type="component" value="Unassembled WGS sequence"/>
</dbReference>
<protein>
    <submittedName>
        <fullName evidence="4">VOC family protein</fullName>
    </submittedName>
</protein>
<evidence type="ECO:0000313" key="6">
    <source>
        <dbReference type="Proteomes" id="UP000476934"/>
    </source>
</evidence>
<evidence type="ECO:0000313" key="4">
    <source>
        <dbReference type="EMBL" id="NEY19140.1"/>
    </source>
</evidence>
<dbReference type="InterPro" id="IPR037523">
    <property type="entry name" value="VOC_core"/>
</dbReference>
<dbReference type="PANTHER" id="PTHR36113">
    <property type="entry name" value="LYASE, PUTATIVE-RELATED-RELATED"/>
    <property type="match status" value="1"/>
</dbReference>
<dbReference type="SUPFAM" id="SSF54593">
    <property type="entry name" value="Glyoxalase/Bleomycin resistance protein/Dihydroxybiphenyl dioxygenase"/>
    <property type="match status" value="1"/>
</dbReference>